<dbReference type="InterPro" id="IPR047111">
    <property type="entry name" value="YbaP-like"/>
</dbReference>
<evidence type="ECO:0000313" key="2">
    <source>
        <dbReference type="EMBL" id="MEN3748054.1"/>
    </source>
</evidence>
<sequence length="306" mass="32908">MLKKLLVSGAALAFAFAGAPALAQQAAPAAPAAAVATRDADPALWVVKDDDTTIYLFGTVHVLKPGLSWFDEAVKTAFDKSDTLVLEMIEPDPATMQALMMKMVINLDGPNLSAQLPEEKRAAFAAAMSEAGTPAAGYERFDPWFASLVITLTKVAKLGYDPNQGAEKTLTAAAKAAEKPIVGLETAEEQLGFFDKLPQAVQVKYLEVTLDQLPKTGEMLDKMVESWAKGDPDTLAAVMNEGMAETPEVNKAILVDRNVRWADWIAERMKKPGTVFIAVGAGHLAGPDSVQTYLAARKLKTERVKY</sequence>
<proteinExistence type="predicted"/>
<feature type="signal peptide" evidence="1">
    <location>
        <begin position="1"/>
        <end position="23"/>
    </location>
</feature>
<dbReference type="PANTHER" id="PTHR40590">
    <property type="entry name" value="CYTOPLASMIC PROTEIN-RELATED"/>
    <property type="match status" value="1"/>
</dbReference>
<accession>A0ABV0B910</accession>
<organism evidence="2 3">
    <name type="scientific">Sphingomonas rustica</name>
    <dbReference type="NCBI Taxonomy" id="3103142"/>
    <lineage>
        <taxon>Bacteria</taxon>
        <taxon>Pseudomonadati</taxon>
        <taxon>Pseudomonadota</taxon>
        <taxon>Alphaproteobacteria</taxon>
        <taxon>Sphingomonadales</taxon>
        <taxon>Sphingomonadaceae</taxon>
        <taxon>Sphingomonas</taxon>
    </lineage>
</organism>
<dbReference type="Pfam" id="PF01963">
    <property type="entry name" value="TraB_PrgY_gumN"/>
    <property type="match status" value="1"/>
</dbReference>
<dbReference type="RefSeq" id="WP_346247071.1">
    <property type="nucleotide sequence ID" value="NZ_JBDIZK010000007.1"/>
</dbReference>
<name>A0ABV0B910_9SPHN</name>
<dbReference type="InterPro" id="IPR002816">
    <property type="entry name" value="TraB/PrgY/GumN_fam"/>
</dbReference>
<gene>
    <name evidence="2" type="ORF">TPR58_12835</name>
</gene>
<keyword evidence="1" id="KW-0732">Signal</keyword>
<dbReference type="CDD" id="cd14789">
    <property type="entry name" value="Tiki"/>
    <property type="match status" value="1"/>
</dbReference>
<comment type="caution">
    <text evidence="2">The sequence shown here is derived from an EMBL/GenBank/DDBJ whole genome shotgun (WGS) entry which is preliminary data.</text>
</comment>
<dbReference type="Proteomes" id="UP001427805">
    <property type="component" value="Unassembled WGS sequence"/>
</dbReference>
<evidence type="ECO:0000313" key="3">
    <source>
        <dbReference type="Proteomes" id="UP001427805"/>
    </source>
</evidence>
<reference evidence="2 3" key="1">
    <citation type="submission" date="2024-05" db="EMBL/GenBank/DDBJ databases">
        <title>Sphingomonas sp. HF-S3 16S ribosomal RNA gene Genome sequencing and assembly.</title>
        <authorList>
            <person name="Lee H."/>
        </authorList>
    </citation>
    <scope>NUCLEOTIDE SEQUENCE [LARGE SCALE GENOMIC DNA]</scope>
    <source>
        <strain evidence="2 3">HF-S3</strain>
    </source>
</reference>
<dbReference type="EMBL" id="JBDIZK010000007">
    <property type="protein sequence ID" value="MEN3748054.1"/>
    <property type="molecule type" value="Genomic_DNA"/>
</dbReference>
<keyword evidence="3" id="KW-1185">Reference proteome</keyword>
<protein>
    <submittedName>
        <fullName evidence="2">TraB/GumN family protein</fullName>
    </submittedName>
</protein>
<feature type="chain" id="PRO_5045216397" evidence="1">
    <location>
        <begin position="24"/>
        <end position="306"/>
    </location>
</feature>
<dbReference type="PANTHER" id="PTHR40590:SF1">
    <property type="entry name" value="CYTOPLASMIC PROTEIN"/>
    <property type="match status" value="1"/>
</dbReference>
<evidence type="ECO:0000256" key="1">
    <source>
        <dbReference type="SAM" id="SignalP"/>
    </source>
</evidence>